<reference evidence="1 2" key="1">
    <citation type="submission" date="2015-06" db="EMBL/GenBank/DDBJ databases">
        <title>Improved classification and identification of acetic acid bacteria using matrix-assisted laser desorption/ionization time-of-flight mass spectrometry; Gluconobacter nephelii and Gluconobacter uchimurae are later heterotypic synonyms of Gluconobacter japonicus and Gluconobacter oxydans, respectively.</title>
        <authorList>
            <person name="Li L."/>
            <person name="Cleenwerck I."/>
            <person name="De Vuyst L."/>
            <person name="Vandamme P."/>
        </authorList>
    </citation>
    <scope>NUCLEOTIDE SEQUENCE [LARGE SCALE GENOMIC DNA]</scope>
    <source>
        <strain evidence="1 2">LMG 1604</strain>
    </source>
</reference>
<dbReference type="Gene3D" id="1.10.287.950">
    <property type="entry name" value="Methyl-accepting chemotaxis protein"/>
    <property type="match status" value="1"/>
</dbReference>
<evidence type="ECO:0000313" key="2">
    <source>
        <dbReference type="Proteomes" id="UP000075538"/>
    </source>
</evidence>
<organism evidence="1 2">
    <name type="scientific">Acetobacter malorum</name>
    <dbReference type="NCBI Taxonomy" id="178901"/>
    <lineage>
        <taxon>Bacteria</taxon>
        <taxon>Pseudomonadati</taxon>
        <taxon>Pseudomonadota</taxon>
        <taxon>Alphaproteobacteria</taxon>
        <taxon>Acetobacterales</taxon>
        <taxon>Acetobacteraceae</taxon>
        <taxon>Acetobacter</taxon>
    </lineage>
</organism>
<dbReference type="EMBL" id="LHZZ01000043">
    <property type="protein sequence ID" value="KXV80057.1"/>
    <property type="molecule type" value="Genomic_DNA"/>
</dbReference>
<evidence type="ECO:0000313" key="1">
    <source>
        <dbReference type="EMBL" id="KXV80057.1"/>
    </source>
</evidence>
<dbReference type="AlphaFoldDB" id="A0A149VIQ0"/>
<protein>
    <recommendedName>
        <fullName evidence="3">Chemotaxis protein</fullName>
    </recommendedName>
</protein>
<sequence>RAVNLMMLDLKEIGSGITVVSEAISRINVEMGKQEESVKKTHGEAEALRDLTEKTSGMTRYTSLDCKDLTEKSDKMVNLVSNFTLA</sequence>
<proteinExistence type="predicted"/>
<comment type="caution">
    <text evidence="1">The sequence shown here is derived from an EMBL/GenBank/DDBJ whole genome shotgun (WGS) entry which is preliminary data.</text>
</comment>
<name>A0A149VIQ0_9PROT</name>
<dbReference type="RefSeq" id="WP_231866502.1">
    <property type="nucleotide sequence ID" value="NZ_LHZZ01000043.1"/>
</dbReference>
<dbReference type="PATRIC" id="fig|178901.15.peg.3119"/>
<feature type="non-terminal residue" evidence="1">
    <location>
        <position position="1"/>
    </location>
</feature>
<evidence type="ECO:0008006" key="3">
    <source>
        <dbReference type="Google" id="ProtNLM"/>
    </source>
</evidence>
<gene>
    <name evidence="1" type="ORF">AD953_00235</name>
</gene>
<accession>A0A149VIQ0</accession>
<dbReference type="Proteomes" id="UP000075538">
    <property type="component" value="Unassembled WGS sequence"/>
</dbReference>